<dbReference type="STRING" id="1335048.AKL17_2747"/>
<dbReference type="Pfam" id="PF07811">
    <property type="entry name" value="TadE"/>
    <property type="match status" value="1"/>
</dbReference>
<reference evidence="3 4" key="1">
    <citation type="submission" date="2015-09" db="EMBL/GenBank/DDBJ databases">
        <title>Complete genome sequence of Defluviimonas alba cai42t isolated from an oilfield in Xinjiang.</title>
        <authorList>
            <person name="Geng S."/>
            <person name="Pan X."/>
            <person name="Wu X."/>
        </authorList>
    </citation>
    <scope>NUCLEOTIDE SEQUENCE [LARGE SCALE GENOMIC DNA]</scope>
    <source>
        <strain evidence="4">cai42</strain>
    </source>
</reference>
<evidence type="ECO:0000259" key="2">
    <source>
        <dbReference type="Pfam" id="PF07811"/>
    </source>
</evidence>
<proteinExistence type="predicted"/>
<evidence type="ECO:0000313" key="4">
    <source>
        <dbReference type="Proteomes" id="UP000076128"/>
    </source>
</evidence>
<name>A0A159Z4C6_9RHOB</name>
<dbReference type="InterPro" id="IPR012495">
    <property type="entry name" value="TadE-like_dom"/>
</dbReference>
<evidence type="ECO:0000256" key="1">
    <source>
        <dbReference type="SAM" id="Phobius"/>
    </source>
</evidence>
<organism evidence="3 4">
    <name type="scientific">Frigidibacter mobilis</name>
    <dbReference type="NCBI Taxonomy" id="1335048"/>
    <lineage>
        <taxon>Bacteria</taxon>
        <taxon>Pseudomonadati</taxon>
        <taxon>Pseudomonadota</taxon>
        <taxon>Alphaproteobacteria</taxon>
        <taxon>Rhodobacterales</taxon>
        <taxon>Paracoccaceae</taxon>
        <taxon>Frigidibacter</taxon>
    </lineage>
</organism>
<dbReference type="Proteomes" id="UP000076128">
    <property type="component" value="Chromosome"/>
</dbReference>
<keyword evidence="1" id="KW-0472">Membrane</keyword>
<dbReference type="EMBL" id="CP012661">
    <property type="protein sequence ID" value="AMY69986.1"/>
    <property type="molecule type" value="Genomic_DNA"/>
</dbReference>
<feature type="transmembrane region" description="Helical" evidence="1">
    <location>
        <begin position="21"/>
        <end position="39"/>
    </location>
</feature>
<keyword evidence="1" id="KW-1133">Transmembrane helix</keyword>
<sequence length="181" mass="19752">MIRAPFRWIGARLRGFRRDEAGASTIEFVIVFPVFVFLLCSAAESGVLMLRQVMLDRSLDLAVRDLRLQEFPNVTHDQVKARICAEATVIPDCTKVVLLEMRQVDKGATLPSNLAPCVDRALSAQSATTFTQGKDNQMMLIRACAVFDPIFPGVGLGMDLAKDATGAYALISTSAFVVEPS</sequence>
<dbReference type="RefSeq" id="WP_066814043.1">
    <property type="nucleotide sequence ID" value="NZ_CP012661.1"/>
</dbReference>
<accession>A0A159Z4C6</accession>
<feature type="domain" description="TadE-like" evidence="2">
    <location>
        <begin position="22"/>
        <end position="57"/>
    </location>
</feature>
<evidence type="ECO:0000313" key="3">
    <source>
        <dbReference type="EMBL" id="AMY69986.1"/>
    </source>
</evidence>
<dbReference type="OrthoDB" id="7907064at2"/>
<dbReference type="KEGG" id="daa:AKL17_2747"/>
<keyword evidence="4" id="KW-1185">Reference proteome</keyword>
<protein>
    <recommendedName>
        <fullName evidence="2">TadE-like domain-containing protein</fullName>
    </recommendedName>
</protein>
<keyword evidence="1" id="KW-0812">Transmembrane</keyword>
<gene>
    <name evidence="3" type="ORF">AKL17_2747</name>
</gene>
<dbReference type="AlphaFoldDB" id="A0A159Z4C6"/>